<dbReference type="Pfam" id="PF26600">
    <property type="entry name" value="zf-CHCC_shd"/>
    <property type="match status" value="1"/>
</dbReference>
<protein>
    <recommendedName>
        <fullName evidence="1">Putative CHCC zinc finger domain-containing protein</fullName>
    </recommendedName>
</protein>
<dbReference type="OrthoDB" id="6491408at2759"/>
<proteinExistence type="predicted"/>
<dbReference type="InterPro" id="IPR058254">
    <property type="entry name" value="zf-CHCC_shd"/>
</dbReference>
<dbReference type="Proteomes" id="UP000507470">
    <property type="component" value="Unassembled WGS sequence"/>
</dbReference>
<evidence type="ECO:0000259" key="1">
    <source>
        <dbReference type="Pfam" id="PF26600"/>
    </source>
</evidence>
<keyword evidence="3" id="KW-1185">Reference proteome</keyword>
<sequence length="381" mass="44348">MTHIFFCTKKCLKQCDHNHICDRGCHFPFGCRCNVKINKTLPRCGHIILIGCSEKVDQFTTCNEQVDFILEICGHHKKISCSEKHKIETVEPRNRELYEKHSKCSEIVSVDLPQCGHTKLAECWKSLRIKKTDTDMLKYIPNRYDLKCSKEVVFNLECGHPITTMCYKKCFYEKNPALTQKEGKAGIECESMVELNLVCGHTTTVKCFERFRYQNMRSLLPSSLSLFRRYTNIKCTAMVDIALTCGHMGRTECWEKEQQMESSHYKLNVDCKALVEIRIGQCGHTKMVECYQRHTQLECHEKSVYTYPKCGHERFFECCQHPDMQKLHFNQTALRRGGMGRRYNYREEIDCKLPLCEHLIDKQLSCGHKIAVTCSMSENAV</sequence>
<reference evidence="2 3" key="1">
    <citation type="submission" date="2020-06" db="EMBL/GenBank/DDBJ databases">
        <authorList>
            <person name="Li R."/>
            <person name="Bekaert M."/>
        </authorList>
    </citation>
    <scope>NUCLEOTIDE SEQUENCE [LARGE SCALE GENOMIC DNA]</scope>
    <source>
        <strain evidence="3">wild</strain>
    </source>
</reference>
<name>A0A6J8EW44_MYTCO</name>
<gene>
    <name evidence="2" type="ORF">MCOR_55915</name>
</gene>
<evidence type="ECO:0000313" key="2">
    <source>
        <dbReference type="EMBL" id="CAC5423956.1"/>
    </source>
</evidence>
<dbReference type="AlphaFoldDB" id="A0A6J8EW44"/>
<feature type="domain" description="Putative CHCC zinc finger" evidence="1">
    <location>
        <begin position="193"/>
        <end position="221"/>
    </location>
</feature>
<evidence type="ECO:0000313" key="3">
    <source>
        <dbReference type="Proteomes" id="UP000507470"/>
    </source>
</evidence>
<organism evidence="2 3">
    <name type="scientific">Mytilus coruscus</name>
    <name type="common">Sea mussel</name>
    <dbReference type="NCBI Taxonomy" id="42192"/>
    <lineage>
        <taxon>Eukaryota</taxon>
        <taxon>Metazoa</taxon>
        <taxon>Spiralia</taxon>
        <taxon>Lophotrochozoa</taxon>
        <taxon>Mollusca</taxon>
        <taxon>Bivalvia</taxon>
        <taxon>Autobranchia</taxon>
        <taxon>Pteriomorphia</taxon>
        <taxon>Mytilida</taxon>
        <taxon>Mytiloidea</taxon>
        <taxon>Mytilidae</taxon>
        <taxon>Mytilinae</taxon>
        <taxon>Mytilus</taxon>
    </lineage>
</organism>
<accession>A0A6J8EW44</accession>
<dbReference type="EMBL" id="CACVKT020009935">
    <property type="protein sequence ID" value="CAC5423956.1"/>
    <property type="molecule type" value="Genomic_DNA"/>
</dbReference>